<dbReference type="EMBL" id="JAYGGQ010000001">
    <property type="protein sequence ID" value="MEA5453253.1"/>
    <property type="molecule type" value="Genomic_DNA"/>
</dbReference>
<sequence>MDRSKLEDRKAFNVQQAAELCGVSPDVIRRAIARGDLIARYPSSRPIVEASELDTWLDRLPTEPPGR</sequence>
<gene>
    <name evidence="2" type="ORF">SPF06_00825</name>
</gene>
<feature type="domain" description="Helix-turn-helix" evidence="1">
    <location>
        <begin position="12"/>
        <end position="59"/>
    </location>
</feature>
<protein>
    <submittedName>
        <fullName evidence="2">Helix-turn-helix domain-containing protein</fullName>
    </submittedName>
</protein>
<evidence type="ECO:0000313" key="3">
    <source>
        <dbReference type="Proteomes" id="UP001304769"/>
    </source>
</evidence>
<proteinExistence type="predicted"/>
<dbReference type="Pfam" id="PF12728">
    <property type="entry name" value="HTH_17"/>
    <property type="match status" value="1"/>
</dbReference>
<comment type="caution">
    <text evidence="2">The sequence shown here is derived from an EMBL/GenBank/DDBJ whole genome shotgun (WGS) entry which is preliminary data.</text>
</comment>
<reference evidence="2 3" key="1">
    <citation type="submission" date="2023-12" db="EMBL/GenBank/DDBJ databases">
        <title>Sinomonas terricola sp. nov, isolated from litchi orchard soil in Guangdong, PR China.</title>
        <authorList>
            <person name="Jiaxin W."/>
            <person name="Yang Z."/>
            <person name="Honghui Z."/>
        </authorList>
    </citation>
    <scope>NUCLEOTIDE SEQUENCE [LARGE SCALE GENOMIC DNA]</scope>
    <source>
        <strain evidence="2 3">JGH33</strain>
    </source>
</reference>
<evidence type="ECO:0000259" key="1">
    <source>
        <dbReference type="Pfam" id="PF12728"/>
    </source>
</evidence>
<name>A0ABU5T0R6_9MICC</name>
<evidence type="ECO:0000313" key="2">
    <source>
        <dbReference type="EMBL" id="MEA5453253.1"/>
    </source>
</evidence>
<organism evidence="2 3">
    <name type="scientific">Sinomonas terricola</name>
    <dbReference type="NCBI Taxonomy" id="3110330"/>
    <lineage>
        <taxon>Bacteria</taxon>
        <taxon>Bacillati</taxon>
        <taxon>Actinomycetota</taxon>
        <taxon>Actinomycetes</taxon>
        <taxon>Micrococcales</taxon>
        <taxon>Micrococcaceae</taxon>
        <taxon>Sinomonas</taxon>
    </lineage>
</organism>
<accession>A0ABU5T0R6</accession>
<keyword evidence="3" id="KW-1185">Reference proteome</keyword>
<dbReference type="InterPro" id="IPR041657">
    <property type="entry name" value="HTH_17"/>
</dbReference>
<dbReference type="Proteomes" id="UP001304769">
    <property type="component" value="Unassembled WGS sequence"/>
</dbReference>